<dbReference type="EMBL" id="BRXY01000112">
    <property type="protein sequence ID" value="GMH66861.1"/>
    <property type="molecule type" value="Genomic_DNA"/>
</dbReference>
<dbReference type="GO" id="GO:0006303">
    <property type="term" value="P:double-strand break repair via nonhomologous end joining"/>
    <property type="evidence" value="ECO:0007669"/>
    <property type="project" value="InterPro"/>
</dbReference>
<feature type="compositionally biased region" description="Basic residues" evidence="11">
    <location>
        <begin position="676"/>
        <end position="690"/>
    </location>
</feature>
<evidence type="ECO:0000256" key="6">
    <source>
        <dbReference type="ARBA" id="ARBA00022840"/>
    </source>
</evidence>
<dbReference type="InterPro" id="IPR003034">
    <property type="entry name" value="SAP_dom"/>
</dbReference>
<dbReference type="SMART" id="SM00559">
    <property type="entry name" value="Ku78"/>
    <property type="match status" value="1"/>
</dbReference>
<evidence type="ECO:0000256" key="5">
    <source>
        <dbReference type="ARBA" id="ARBA00022806"/>
    </source>
</evidence>
<evidence type="ECO:0000256" key="8">
    <source>
        <dbReference type="ARBA" id="ARBA00023172"/>
    </source>
</evidence>
<comment type="caution">
    <text evidence="13">The sequence shown here is derived from an EMBL/GenBank/DDBJ whole genome shotgun (WGS) entry which is preliminary data.</text>
</comment>
<sequence length="752" mass="82456">MDVTPFLKTTERPAWMRLLPAGTRMADPSRQGSPDSPNEEGATTSTTSAGATPSLTPQAEEEPKFRHTGAHHICVLIDCSSEMFLPLETEEQRSSSAAAMIVEETQHESQSLFSQSQTQTQTQTQNPQADSSGSSPATSPFLISLNILLQLLRTLTFHAATTPKSSSRDTVSCLFYNLAPKALPPNLGQKVKDTVTFYKLLDCNKPGGRDAVNVKNMIRLHESVLAGTSSEQGFDAAAGDAATFGATAKKITGSSALSALRFGMYHGSRLLEPGPLIRKSTASIPGDTRSMWLCTNNDRGGTTEREEDMIVQMCKDQNERGIDVELWSVPNPTGPPFDSSKFFNRIIEGSGDTDNENNPPQSQNFTSAEDVSYSMDDIVRRIKSRTLHRRRVASVPLDFPNFSIQVDLFTLTTPIRRPPTMKVNSFNNLPLVSTAQYLDKETGETVDLERDGETYLPLGEARVPFKRATVDKVKVAAAKVVERVGIKALGFKKVEGMILEERIGKSYFIQPAVPQKGEPVAETNRPALLSLHASMLKRNVQLICLLHLRTTGLPRIATMTAQPETFSEGGEQSDPPGFVLSTLPFEDDLRSNPSPILEASKEQVSQVKTFIGENYLSGVEWGYSFKNPALARFWSYISSVAEEGTAGKEEVGDETDFFTGDIELTLPEPVEEDSGKKRKAARSPAGKKAKQAKVLPLDTSGVEWHIALAEGIVAERNVEELKKFLRSRGAKLGGRKAELVERVEEILMKDDE</sequence>
<dbReference type="SUPFAM" id="SSF68906">
    <property type="entry name" value="SAP domain"/>
    <property type="match status" value="1"/>
</dbReference>
<evidence type="ECO:0000256" key="10">
    <source>
        <dbReference type="ARBA" id="ARBA00023242"/>
    </source>
</evidence>
<accession>A0A9W7A6J3</accession>
<dbReference type="PROSITE" id="PS50800">
    <property type="entry name" value="SAP"/>
    <property type="match status" value="1"/>
</dbReference>
<dbReference type="InterPro" id="IPR036465">
    <property type="entry name" value="vWFA_dom_sf"/>
</dbReference>
<feature type="compositionally biased region" description="Polar residues" evidence="11">
    <location>
        <begin position="126"/>
        <end position="137"/>
    </location>
</feature>
<dbReference type="GO" id="GO:0042162">
    <property type="term" value="F:telomeric DNA binding"/>
    <property type="evidence" value="ECO:0007669"/>
    <property type="project" value="TreeGrafter"/>
</dbReference>
<dbReference type="InterPro" id="IPR016194">
    <property type="entry name" value="SPOC-like_C_dom_sf"/>
</dbReference>
<keyword evidence="10" id="KW-0539">Nucleus</keyword>
<evidence type="ECO:0000256" key="1">
    <source>
        <dbReference type="ARBA" id="ARBA00004123"/>
    </source>
</evidence>
<dbReference type="GO" id="GO:0006310">
    <property type="term" value="P:DNA recombination"/>
    <property type="evidence" value="ECO:0007669"/>
    <property type="project" value="UniProtKB-KW"/>
</dbReference>
<feature type="region of interest" description="Disordered" evidence="11">
    <location>
        <begin position="347"/>
        <end position="368"/>
    </location>
</feature>
<dbReference type="Gene3D" id="4.10.970.10">
    <property type="entry name" value="Ku70, bridge and pillars"/>
    <property type="match status" value="1"/>
</dbReference>
<feature type="domain" description="SAP" evidence="12">
    <location>
        <begin position="713"/>
        <end position="747"/>
    </location>
</feature>
<dbReference type="Gene3D" id="3.40.50.410">
    <property type="entry name" value="von Willebrand factor, type A domain"/>
    <property type="match status" value="1"/>
</dbReference>
<evidence type="ECO:0000313" key="14">
    <source>
        <dbReference type="Proteomes" id="UP001165085"/>
    </source>
</evidence>
<dbReference type="Gene3D" id="2.40.290.10">
    <property type="match status" value="1"/>
</dbReference>
<dbReference type="Pfam" id="PF02735">
    <property type="entry name" value="Ku"/>
    <property type="match status" value="1"/>
</dbReference>
<dbReference type="GO" id="GO:0005524">
    <property type="term" value="F:ATP binding"/>
    <property type="evidence" value="ECO:0007669"/>
    <property type="project" value="UniProtKB-KW"/>
</dbReference>
<gene>
    <name evidence="13" type="ORF">TrST_g7503</name>
</gene>
<dbReference type="InterPro" id="IPR006164">
    <property type="entry name" value="DNA_bd_Ku70/Ku80"/>
</dbReference>
<feature type="region of interest" description="Disordered" evidence="11">
    <location>
        <begin position="104"/>
        <end position="137"/>
    </location>
</feature>
<comment type="subcellular location">
    <subcellularLocation>
        <location evidence="1">Nucleus</location>
    </subcellularLocation>
</comment>
<keyword evidence="14" id="KW-1185">Reference proteome</keyword>
<reference evidence="14" key="1">
    <citation type="journal article" date="2023" name="Commun. Biol.">
        <title>Genome analysis of Parmales, the sister group of diatoms, reveals the evolutionary specialization of diatoms from phago-mixotrophs to photoautotrophs.</title>
        <authorList>
            <person name="Ban H."/>
            <person name="Sato S."/>
            <person name="Yoshikawa S."/>
            <person name="Yamada K."/>
            <person name="Nakamura Y."/>
            <person name="Ichinomiya M."/>
            <person name="Sato N."/>
            <person name="Blanc-Mathieu R."/>
            <person name="Endo H."/>
            <person name="Kuwata A."/>
            <person name="Ogata H."/>
        </authorList>
    </citation>
    <scope>NUCLEOTIDE SEQUENCE [LARGE SCALE GENOMIC DNA]</scope>
    <source>
        <strain evidence="14">NIES 3701</strain>
    </source>
</reference>
<keyword evidence="2" id="KW-0547">Nucleotide-binding</keyword>
<dbReference type="GO" id="GO:0000723">
    <property type="term" value="P:telomere maintenance"/>
    <property type="evidence" value="ECO:0007669"/>
    <property type="project" value="TreeGrafter"/>
</dbReference>
<evidence type="ECO:0000256" key="2">
    <source>
        <dbReference type="ARBA" id="ARBA00022741"/>
    </source>
</evidence>
<dbReference type="InterPro" id="IPR036361">
    <property type="entry name" value="SAP_dom_sf"/>
</dbReference>
<keyword evidence="8" id="KW-0233">DNA recombination</keyword>
<evidence type="ECO:0000256" key="9">
    <source>
        <dbReference type="ARBA" id="ARBA00023204"/>
    </source>
</evidence>
<dbReference type="Pfam" id="PF02037">
    <property type="entry name" value="SAP"/>
    <property type="match status" value="1"/>
</dbReference>
<proteinExistence type="predicted"/>
<evidence type="ECO:0000256" key="7">
    <source>
        <dbReference type="ARBA" id="ARBA00023125"/>
    </source>
</evidence>
<dbReference type="GO" id="GO:0004386">
    <property type="term" value="F:helicase activity"/>
    <property type="evidence" value="ECO:0007669"/>
    <property type="project" value="UniProtKB-KW"/>
</dbReference>
<feature type="compositionally biased region" description="Low complexity" evidence="11">
    <location>
        <begin position="41"/>
        <end position="57"/>
    </location>
</feature>
<protein>
    <recommendedName>
        <fullName evidence="12">SAP domain-containing protein</fullName>
    </recommendedName>
</protein>
<dbReference type="PANTHER" id="PTHR12604:SF2">
    <property type="entry name" value="X-RAY REPAIR CROSS-COMPLEMENTING PROTEIN 6"/>
    <property type="match status" value="1"/>
</dbReference>
<dbReference type="AlphaFoldDB" id="A0A9W7A6J3"/>
<dbReference type="OrthoDB" id="3249161at2759"/>
<dbReference type="Gene3D" id="1.10.720.30">
    <property type="entry name" value="SAP domain"/>
    <property type="match status" value="1"/>
</dbReference>
<organism evidence="13 14">
    <name type="scientific">Triparma strigata</name>
    <dbReference type="NCBI Taxonomy" id="1606541"/>
    <lineage>
        <taxon>Eukaryota</taxon>
        <taxon>Sar</taxon>
        <taxon>Stramenopiles</taxon>
        <taxon>Ochrophyta</taxon>
        <taxon>Bolidophyceae</taxon>
        <taxon>Parmales</taxon>
        <taxon>Triparmaceae</taxon>
        <taxon>Triparma</taxon>
    </lineage>
</organism>
<keyword evidence="4" id="KW-0378">Hydrolase</keyword>
<feature type="compositionally biased region" description="Polar residues" evidence="11">
    <location>
        <begin position="356"/>
        <end position="368"/>
    </location>
</feature>
<keyword evidence="6" id="KW-0067">ATP-binding</keyword>
<evidence type="ECO:0000256" key="4">
    <source>
        <dbReference type="ARBA" id="ARBA00022801"/>
    </source>
</evidence>
<feature type="region of interest" description="Disordered" evidence="11">
    <location>
        <begin position="668"/>
        <end position="690"/>
    </location>
</feature>
<dbReference type="Proteomes" id="UP001165085">
    <property type="component" value="Unassembled WGS sequence"/>
</dbReference>
<evidence type="ECO:0000313" key="13">
    <source>
        <dbReference type="EMBL" id="GMH66861.1"/>
    </source>
</evidence>
<keyword evidence="5" id="KW-0347">Helicase</keyword>
<feature type="region of interest" description="Disordered" evidence="11">
    <location>
        <begin position="17"/>
        <end position="66"/>
    </location>
</feature>
<evidence type="ECO:0000256" key="11">
    <source>
        <dbReference type="SAM" id="MobiDB-lite"/>
    </source>
</evidence>
<evidence type="ECO:0000256" key="3">
    <source>
        <dbReference type="ARBA" id="ARBA00022763"/>
    </source>
</evidence>
<keyword evidence="3" id="KW-0227">DNA damage</keyword>
<dbReference type="GO" id="GO:0043564">
    <property type="term" value="C:Ku70:Ku80 complex"/>
    <property type="evidence" value="ECO:0007669"/>
    <property type="project" value="TreeGrafter"/>
</dbReference>
<dbReference type="PANTHER" id="PTHR12604">
    <property type="entry name" value="KU AUTOANTIGEN DNA HELICASE"/>
    <property type="match status" value="1"/>
</dbReference>
<feature type="compositionally biased region" description="Low complexity" evidence="11">
    <location>
        <begin position="109"/>
        <end position="125"/>
    </location>
</feature>
<dbReference type="InterPro" id="IPR027388">
    <property type="entry name" value="Ku70_bridge/pillars_dom_sf"/>
</dbReference>
<evidence type="ECO:0000259" key="12">
    <source>
        <dbReference type="PROSITE" id="PS50800"/>
    </source>
</evidence>
<keyword evidence="9" id="KW-0234">DNA repair</keyword>
<dbReference type="SUPFAM" id="SSF100939">
    <property type="entry name" value="SPOC domain-like"/>
    <property type="match status" value="1"/>
</dbReference>
<dbReference type="GO" id="GO:0003690">
    <property type="term" value="F:double-stranded DNA binding"/>
    <property type="evidence" value="ECO:0007669"/>
    <property type="project" value="TreeGrafter"/>
</dbReference>
<keyword evidence="7" id="KW-0238">DNA-binding</keyword>
<name>A0A9W7A6J3_9STRA</name>
<dbReference type="GO" id="GO:0016787">
    <property type="term" value="F:hydrolase activity"/>
    <property type="evidence" value="ECO:0007669"/>
    <property type="project" value="UniProtKB-KW"/>
</dbReference>
<dbReference type="SMART" id="SM00513">
    <property type="entry name" value="SAP"/>
    <property type="match status" value="1"/>
</dbReference>